<keyword evidence="7" id="KW-1185">Reference proteome</keyword>
<dbReference type="GO" id="GO:0016301">
    <property type="term" value="F:kinase activity"/>
    <property type="evidence" value="ECO:0007669"/>
    <property type="project" value="UniProtKB-KW"/>
</dbReference>
<dbReference type="Pfam" id="PF00370">
    <property type="entry name" value="FGGY_N"/>
    <property type="match status" value="1"/>
</dbReference>
<dbReference type="OrthoDB" id="9805576at2"/>
<feature type="domain" description="Carbohydrate kinase FGGY C-terminal" evidence="5">
    <location>
        <begin position="259"/>
        <end position="451"/>
    </location>
</feature>
<dbReference type="Pfam" id="PF02782">
    <property type="entry name" value="FGGY_C"/>
    <property type="match status" value="1"/>
</dbReference>
<comment type="similarity">
    <text evidence="1">Belongs to the FGGY kinase family.</text>
</comment>
<feature type="domain" description="Carbohydrate kinase FGGY N-terminal" evidence="4">
    <location>
        <begin position="2"/>
        <end position="245"/>
    </location>
</feature>
<keyword evidence="2" id="KW-0808">Transferase</keyword>
<dbReference type="STRING" id="1121898.GCA_000422725_04072"/>
<dbReference type="PANTHER" id="PTHR43095">
    <property type="entry name" value="SUGAR KINASE"/>
    <property type="match status" value="1"/>
</dbReference>
<dbReference type="InterPro" id="IPR000577">
    <property type="entry name" value="Carb_kinase_FGGY"/>
</dbReference>
<evidence type="ECO:0000313" key="6">
    <source>
        <dbReference type="EMBL" id="KGO91202.1"/>
    </source>
</evidence>
<dbReference type="Gene3D" id="3.30.420.40">
    <property type="match status" value="2"/>
</dbReference>
<comment type="caution">
    <text evidence="6">The sequence shown here is derived from an EMBL/GenBank/DDBJ whole genome shotgun (WGS) entry which is preliminary data.</text>
</comment>
<evidence type="ECO:0000256" key="2">
    <source>
        <dbReference type="ARBA" id="ARBA00022679"/>
    </source>
</evidence>
<protein>
    <submittedName>
        <fullName evidence="6">Carbohydrate kinase</fullName>
    </submittedName>
</protein>
<dbReference type="eggNOG" id="COG1070">
    <property type="taxonomic scope" value="Bacteria"/>
</dbReference>
<reference evidence="6 7" key="1">
    <citation type="submission" date="2013-09" db="EMBL/GenBank/DDBJ databases">
        <authorList>
            <person name="Zeng Z."/>
            <person name="Chen C."/>
        </authorList>
    </citation>
    <scope>NUCLEOTIDE SEQUENCE [LARGE SCALE GENOMIC DNA]</scope>
    <source>
        <strain evidence="6 7">WB 4.1-42</strain>
    </source>
</reference>
<dbReference type="InterPro" id="IPR043129">
    <property type="entry name" value="ATPase_NBD"/>
</dbReference>
<dbReference type="SUPFAM" id="SSF53067">
    <property type="entry name" value="Actin-like ATPase domain"/>
    <property type="match status" value="2"/>
</dbReference>
<name>A0A0A2MEX2_9FLAO</name>
<dbReference type="InterPro" id="IPR018485">
    <property type="entry name" value="FGGY_C"/>
</dbReference>
<dbReference type="PIRSF" id="PIRSF000538">
    <property type="entry name" value="GlpK"/>
    <property type="match status" value="1"/>
</dbReference>
<evidence type="ECO:0000313" key="7">
    <source>
        <dbReference type="Proteomes" id="UP000030111"/>
    </source>
</evidence>
<gene>
    <name evidence="6" type="ORF">Q766_19305</name>
</gene>
<dbReference type="CDD" id="cd07809">
    <property type="entry name" value="ASKHA_NBD_FGGY_BaXK-like"/>
    <property type="match status" value="1"/>
</dbReference>
<dbReference type="InterPro" id="IPR018484">
    <property type="entry name" value="FGGY_N"/>
</dbReference>
<evidence type="ECO:0000259" key="4">
    <source>
        <dbReference type="Pfam" id="PF00370"/>
    </source>
</evidence>
<sequence length="508" mass="54766">MYFLGIDLGSSSIKLSVLDAAKGTTVAAVSVPDFEMDIVALKFDWAEQDPSAWWQYVQTGIKALGAKHNVDLKKIAGIGIAYQMHGLVLVDENMEPVRPSIIWCDSRAAQIGDAAYNALGHANSQSMILGSPGNFTASKIKWVKDNEPEVFAKAKYMMLPGDFIAAKLSGVAQTSTSGLSEASLWNFPNGRLAVEVLDAMELPAAIIPEIVPSFGIQATVDPAIAAQLGLSADVKITYRAGDQPNNALSLNVLKPGEIATTAGTSAVIYAVTEKDAYDATNRVNTFLHVNNTEAQKANGVLLCINGAGSLYQWIRRTLSVGSAELISYDKLNAEAAKAEAGSKGLRFYPFGNGVERIFNNKPASSGIQNLNFNIHQSPELVRAACEGIVFAMNYGFDVMKEIGASGTVVRAGKANLFLSPVFREIFANTTQTTVELYNTSGADGAARGAAYGFGYYASLTEAFDELQCLERIEPNAALSNQYGDIYQNWKEYITIENKQHEYNKTSLL</sequence>
<evidence type="ECO:0000259" key="5">
    <source>
        <dbReference type="Pfam" id="PF02782"/>
    </source>
</evidence>
<dbReference type="AlphaFoldDB" id="A0A0A2MEX2"/>
<evidence type="ECO:0000256" key="3">
    <source>
        <dbReference type="ARBA" id="ARBA00022777"/>
    </source>
</evidence>
<keyword evidence="3 6" id="KW-0418">Kinase</keyword>
<dbReference type="GO" id="GO:0005975">
    <property type="term" value="P:carbohydrate metabolic process"/>
    <property type="evidence" value="ECO:0007669"/>
    <property type="project" value="InterPro"/>
</dbReference>
<accession>A0A0A2MEX2</accession>
<dbReference type="EMBL" id="JRLY01000023">
    <property type="protein sequence ID" value="KGO91202.1"/>
    <property type="molecule type" value="Genomic_DNA"/>
</dbReference>
<evidence type="ECO:0000256" key="1">
    <source>
        <dbReference type="ARBA" id="ARBA00009156"/>
    </source>
</evidence>
<dbReference type="Proteomes" id="UP000030111">
    <property type="component" value="Unassembled WGS sequence"/>
</dbReference>
<dbReference type="InterPro" id="IPR050406">
    <property type="entry name" value="FGGY_Carb_Kinase"/>
</dbReference>
<organism evidence="6 7">
    <name type="scientific">Flavobacterium subsaxonicum WB 4.1-42 = DSM 21790</name>
    <dbReference type="NCBI Taxonomy" id="1121898"/>
    <lineage>
        <taxon>Bacteria</taxon>
        <taxon>Pseudomonadati</taxon>
        <taxon>Bacteroidota</taxon>
        <taxon>Flavobacteriia</taxon>
        <taxon>Flavobacteriales</taxon>
        <taxon>Flavobacteriaceae</taxon>
        <taxon>Flavobacterium</taxon>
    </lineage>
</organism>
<dbReference type="RefSeq" id="WP_026990077.1">
    <property type="nucleotide sequence ID" value="NZ_AUGP01000008.1"/>
</dbReference>
<proteinExistence type="inferred from homology"/>
<dbReference type="PANTHER" id="PTHR43095:SF5">
    <property type="entry name" value="XYLULOSE KINASE"/>
    <property type="match status" value="1"/>
</dbReference>